<dbReference type="InterPro" id="IPR020843">
    <property type="entry name" value="ER"/>
</dbReference>
<dbReference type="AlphaFoldDB" id="A0A084G9K5"/>
<organism evidence="8 9">
    <name type="scientific">Pseudallescheria apiosperma</name>
    <name type="common">Scedosporium apiospermum</name>
    <dbReference type="NCBI Taxonomy" id="563466"/>
    <lineage>
        <taxon>Eukaryota</taxon>
        <taxon>Fungi</taxon>
        <taxon>Dikarya</taxon>
        <taxon>Ascomycota</taxon>
        <taxon>Pezizomycotina</taxon>
        <taxon>Sordariomycetes</taxon>
        <taxon>Hypocreomycetidae</taxon>
        <taxon>Microascales</taxon>
        <taxon>Microascaceae</taxon>
        <taxon>Scedosporium</taxon>
    </lineage>
</organism>
<dbReference type="Proteomes" id="UP000028545">
    <property type="component" value="Unassembled WGS sequence"/>
</dbReference>
<dbReference type="EMBL" id="JOWA01000089">
    <property type="protein sequence ID" value="KEZ44017.1"/>
    <property type="molecule type" value="Genomic_DNA"/>
</dbReference>
<gene>
    <name evidence="8" type="ORF">SAPIO_CDS3736</name>
</gene>
<dbReference type="SMART" id="SM00829">
    <property type="entry name" value="PKS_ER"/>
    <property type="match status" value="1"/>
</dbReference>
<proteinExistence type="inferred from homology"/>
<dbReference type="SUPFAM" id="SSF51735">
    <property type="entry name" value="NAD(P)-binding Rossmann-fold domains"/>
    <property type="match status" value="1"/>
</dbReference>
<evidence type="ECO:0000256" key="4">
    <source>
        <dbReference type="ARBA" id="ARBA00022833"/>
    </source>
</evidence>
<dbReference type="CDD" id="cd08286">
    <property type="entry name" value="FDH_like_ADH2"/>
    <property type="match status" value="1"/>
</dbReference>
<evidence type="ECO:0000256" key="6">
    <source>
        <dbReference type="RuleBase" id="RU361277"/>
    </source>
</evidence>
<keyword evidence="3 6" id="KW-0479">Metal-binding</keyword>
<dbReference type="GO" id="GO:0016491">
    <property type="term" value="F:oxidoreductase activity"/>
    <property type="evidence" value="ECO:0007669"/>
    <property type="project" value="UniProtKB-KW"/>
</dbReference>
<evidence type="ECO:0000313" key="8">
    <source>
        <dbReference type="EMBL" id="KEZ44017.1"/>
    </source>
</evidence>
<dbReference type="SUPFAM" id="SSF50129">
    <property type="entry name" value="GroES-like"/>
    <property type="match status" value="1"/>
</dbReference>
<evidence type="ECO:0000259" key="7">
    <source>
        <dbReference type="SMART" id="SM00829"/>
    </source>
</evidence>
<dbReference type="PANTHER" id="PTHR42813">
    <property type="entry name" value="ZINC-TYPE ALCOHOL DEHYDROGENASE-LIKE"/>
    <property type="match status" value="1"/>
</dbReference>
<dbReference type="InterPro" id="IPR011032">
    <property type="entry name" value="GroES-like_sf"/>
</dbReference>
<comment type="similarity">
    <text evidence="2 6">Belongs to the zinc-containing alcohol dehydrogenase family.</text>
</comment>
<keyword evidence="9" id="KW-1185">Reference proteome</keyword>
<comment type="caution">
    <text evidence="8">The sequence shown here is derived from an EMBL/GenBank/DDBJ whole genome shotgun (WGS) entry which is preliminary data.</text>
</comment>
<dbReference type="Gene3D" id="3.90.180.10">
    <property type="entry name" value="Medium-chain alcohol dehydrogenases, catalytic domain"/>
    <property type="match status" value="1"/>
</dbReference>
<dbReference type="PROSITE" id="PS00059">
    <property type="entry name" value="ADH_ZINC"/>
    <property type="match status" value="1"/>
</dbReference>
<evidence type="ECO:0000256" key="1">
    <source>
        <dbReference type="ARBA" id="ARBA00001947"/>
    </source>
</evidence>
<evidence type="ECO:0000256" key="5">
    <source>
        <dbReference type="ARBA" id="ARBA00023002"/>
    </source>
</evidence>
<dbReference type="RefSeq" id="XP_016643816.1">
    <property type="nucleotide sequence ID" value="XM_016786473.1"/>
</dbReference>
<evidence type="ECO:0000313" key="9">
    <source>
        <dbReference type="Proteomes" id="UP000028545"/>
    </source>
</evidence>
<dbReference type="KEGG" id="sapo:SAPIO_CDS3736"/>
<keyword evidence="5" id="KW-0560">Oxidoreductase</keyword>
<dbReference type="VEuPathDB" id="FungiDB:SAPIO_CDS3736"/>
<dbReference type="InterPro" id="IPR013154">
    <property type="entry name" value="ADH-like_N"/>
</dbReference>
<evidence type="ECO:0000256" key="3">
    <source>
        <dbReference type="ARBA" id="ARBA00022723"/>
    </source>
</evidence>
<comment type="cofactor">
    <cofactor evidence="1 6">
        <name>Zn(2+)</name>
        <dbReference type="ChEBI" id="CHEBI:29105"/>
    </cofactor>
</comment>
<dbReference type="Gene3D" id="3.40.50.720">
    <property type="entry name" value="NAD(P)-binding Rossmann-like Domain"/>
    <property type="match status" value="1"/>
</dbReference>
<dbReference type="Pfam" id="PF08240">
    <property type="entry name" value="ADH_N"/>
    <property type="match status" value="1"/>
</dbReference>
<name>A0A084G9K5_PSEDA</name>
<keyword evidence="4 6" id="KW-0862">Zinc</keyword>
<dbReference type="OrthoDB" id="442947at2759"/>
<dbReference type="OMA" id="ILPTGWM"/>
<accession>A0A084G9K5</accession>
<dbReference type="GeneID" id="27722808"/>
<feature type="domain" description="Enoyl reductase (ER)" evidence="7">
    <location>
        <begin position="7"/>
        <end position="344"/>
    </location>
</feature>
<dbReference type="InterPro" id="IPR002328">
    <property type="entry name" value="ADH_Zn_CS"/>
</dbReference>
<evidence type="ECO:0000256" key="2">
    <source>
        <dbReference type="ARBA" id="ARBA00008072"/>
    </source>
</evidence>
<sequence length="346" mass="36506">MKALVYSQVGRVEVQDRPKPTIKASTDAIVKLTYTTICGTDLHIQKGDVASVPLGRVLGHEGVGIIEDVGSTVSQFKKGDVVIISCISSCGTCEYCRRGMPSHCTTGGWVLGNEIDGTHAEYVRIPHADSSLYHVPRDTKDPSSLVTISDTYPTAFECGTLNGKIKPGSTVAVVGSGPIGLGVVVTAKFYSPAKIIAIDMDANRLNIASSMGADAVINGTTTDVTTAVMELTGGKGCDTVVEAVGVPATFELCQKILAPGGVLANIGVHGANATLFLDELWSKNITITTQLVDAVTTSTLIKMVEANKLHPGRMITHKFKFGEIENAYKTFGAAAQHNALKILIEM</sequence>
<dbReference type="InterPro" id="IPR036291">
    <property type="entry name" value="NAD(P)-bd_dom_sf"/>
</dbReference>
<reference evidence="8 9" key="1">
    <citation type="journal article" date="2014" name="Genome Announc.">
        <title>Draft genome sequence of the pathogenic fungus Scedosporium apiospermum.</title>
        <authorList>
            <person name="Vandeputte P."/>
            <person name="Ghamrawi S."/>
            <person name="Rechenmann M."/>
            <person name="Iltis A."/>
            <person name="Giraud S."/>
            <person name="Fleury M."/>
            <person name="Thornton C."/>
            <person name="Delhaes L."/>
            <person name="Meyer W."/>
            <person name="Papon N."/>
            <person name="Bouchara J.P."/>
        </authorList>
    </citation>
    <scope>NUCLEOTIDE SEQUENCE [LARGE SCALE GENOMIC DNA]</scope>
    <source>
        <strain evidence="8 9">IHEM 14462</strain>
    </source>
</reference>
<dbReference type="HOGENOM" id="CLU_026673_11_3_1"/>
<dbReference type="Pfam" id="PF00107">
    <property type="entry name" value="ADH_zinc_N"/>
    <property type="match status" value="1"/>
</dbReference>
<dbReference type="GO" id="GO:0008270">
    <property type="term" value="F:zinc ion binding"/>
    <property type="evidence" value="ECO:0007669"/>
    <property type="project" value="InterPro"/>
</dbReference>
<dbReference type="InterPro" id="IPR013149">
    <property type="entry name" value="ADH-like_C"/>
</dbReference>
<protein>
    <recommendedName>
        <fullName evidence="7">Enoyl reductase (ER) domain-containing protein</fullName>
    </recommendedName>
</protein>
<dbReference type="PANTHER" id="PTHR42813:SF4">
    <property type="entry name" value="NADP-DEPENDENT ISOPROPANOL DEHYDROGENASE"/>
    <property type="match status" value="1"/>
</dbReference>